<dbReference type="CDD" id="cd11324">
    <property type="entry name" value="AmyAc_Amylosucrase"/>
    <property type="match status" value="1"/>
</dbReference>
<dbReference type="PANTHER" id="PTHR10357:SF213">
    <property type="entry name" value="ALPHA AMYLASE CATALYTIC REGION"/>
    <property type="match status" value="1"/>
</dbReference>
<keyword evidence="3" id="KW-1185">Reference proteome</keyword>
<dbReference type="InterPro" id="IPR017853">
    <property type="entry name" value="GH"/>
</dbReference>
<dbReference type="InterPro" id="IPR044077">
    <property type="entry name" value="Amylosucrase"/>
</dbReference>
<evidence type="ECO:0000313" key="2">
    <source>
        <dbReference type="EMBL" id="MBM7508629.1"/>
    </source>
</evidence>
<gene>
    <name evidence="2" type="ORF">JOE61_002443</name>
</gene>
<sequence length="634" mass="70119">MTHDTSAAPARALAALPEHRQRTFAARVERWRPDLVAALTEVTPGPAEAEALAERLLGVAARRFAERDDDLHDLDERRTLAPDWFQRPGMLGYAAYADRYAGTLAGVGERLDHLRDLGVTYLHLMPLLRPRPAPNDGGYAVMDYRSVREDLGTMDDLRALAARLRESGMSLCLDLVLNHVAREHEWAARTRAGEAAYLDYFHVYPDRTEPDRWEETLPEVFPDFAPGSFSWDDELDGWVWTTFNSWQWDLDWSNPAVLEEFADIICDLANAGCEVFRLDAIAFTWKRMGTDCQNQPEVHALTQALRMVARIACPAVAFKAEAIVGPRDLVAYLGEGRHHGKVSDLAYHNALMVHLWSMLATGETWMSSHALASLPTPPSSTAWITYARCHDDIGWAVSDEDAAAAGLDGFAHRRFLSDFYDGSFPGSWARGLVFQANPATGDKRISGSLASLAGLEAGDPHALDRVVLAHAVVLGFGGVPVIWMGDEVGLLNDAAWDDEPDHADDNRWVHRPRMPWAADGTVPDPHGLLPRLRHLVGVRRSLPHLHAATPAEVLDPPDTGVFHVLRRHPEGPFLALHNMTAVERRVPWWLLEQAGLGRDGAPVHDHLAGGPVRAADGHVLLAPYAVSWLTAPTR</sequence>
<feature type="domain" description="Glycosyl hydrolase family 13 catalytic" evidence="1">
    <location>
        <begin position="94"/>
        <end position="539"/>
    </location>
</feature>
<dbReference type="InterPro" id="IPR006047">
    <property type="entry name" value="GH13_cat_dom"/>
</dbReference>
<dbReference type="Gene3D" id="1.10.1740.10">
    <property type="match status" value="1"/>
</dbReference>
<evidence type="ECO:0000259" key="1">
    <source>
        <dbReference type="SMART" id="SM00642"/>
    </source>
</evidence>
<dbReference type="InterPro" id="IPR013780">
    <property type="entry name" value="Glyco_hydro_b"/>
</dbReference>
<organism evidence="2 3">
    <name type="scientific">Nocardioides salarius</name>
    <dbReference type="NCBI Taxonomy" id="374513"/>
    <lineage>
        <taxon>Bacteria</taxon>
        <taxon>Bacillati</taxon>
        <taxon>Actinomycetota</taxon>
        <taxon>Actinomycetes</taxon>
        <taxon>Propionibacteriales</taxon>
        <taxon>Nocardioidaceae</taxon>
        <taxon>Nocardioides</taxon>
    </lineage>
</organism>
<dbReference type="Gene3D" id="3.90.400.10">
    <property type="entry name" value="Oligo-1,6-glucosidase, Domain 2"/>
    <property type="match status" value="1"/>
</dbReference>
<dbReference type="SMART" id="SM00642">
    <property type="entry name" value="Aamy"/>
    <property type="match status" value="1"/>
</dbReference>
<dbReference type="PANTHER" id="PTHR10357">
    <property type="entry name" value="ALPHA-AMYLASE FAMILY MEMBER"/>
    <property type="match status" value="1"/>
</dbReference>
<comment type="caution">
    <text evidence="2">The sequence shown here is derived from an EMBL/GenBank/DDBJ whole genome shotgun (WGS) entry which is preliminary data.</text>
</comment>
<dbReference type="Gene3D" id="3.20.20.80">
    <property type="entry name" value="Glycosidases"/>
    <property type="match status" value="1"/>
</dbReference>
<name>A0ABS2MBQ9_9ACTN</name>
<dbReference type="InterPro" id="IPR045857">
    <property type="entry name" value="O16G_dom_2"/>
</dbReference>
<dbReference type="Gene3D" id="2.60.40.1180">
    <property type="entry name" value="Golgi alpha-mannosidase II"/>
    <property type="match status" value="1"/>
</dbReference>
<dbReference type="SUPFAM" id="SSF51445">
    <property type="entry name" value="(Trans)glycosidases"/>
    <property type="match status" value="1"/>
</dbReference>
<keyword evidence="2" id="KW-0328">Glycosyltransferase</keyword>
<dbReference type="Pfam" id="PF00128">
    <property type="entry name" value="Alpha-amylase"/>
    <property type="match status" value="1"/>
</dbReference>
<reference evidence="2 3" key="1">
    <citation type="submission" date="2021-01" db="EMBL/GenBank/DDBJ databases">
        <title>Sequencing the genomes of 1000 actinobacteria strains.</title>
        <authorList>
            <person name="Klenk H.-P."/>
        </authorList>
    </citation>
    <scope>NUCLEOTIDE SEQUENCE [LARGE SCALE GENOMIC DNA]</scope>
    <source>
        <strain evidence="2 3">DSM 18239</strain>
    </source>
</reference>
<dbReference type="GO" id="GO:0047669">
    <property type="term" value="F:amylosucrase activity"/>
    <property type="evidence" value="ECO:0007669"/>
    <property type="project" value="UniProtKB-EC"/>
</dbReference>
<accession>A0ABS2MBQ9</accession>
<proteinExistence type="predicted"/>
<evidence type="ECO:0000313" key="3">
    <source>
        <dbReference type="Proteomes" id="UP000732378"/>
    </source>
</evidence>
<protein>
    <submittedName>
        <fullName evidence="2">Amylosucrase</fullName>
        <ecNumber evidence="2">2.4.1.4</ecNumber>
    </submittedName>
</protein>
<dbReference type="Proteomes" id="UP000732378">
    <property type="component" value="Unassembled WGS sequence"/>
</dbReference>
<dbReference type="InterPro" id="IPR055218">
    <property type="entry name" value="Amylosucrase_C"/>
</dbReference>
<keyword evidence="2" id="KW-0808">Transferase</keyword>
<dbReference type="Pfam" id="PF22582">
    <property type="entry name" value="Amylosucrase_C-like"/>
    <property type="match status" value="1"/>
</dbReference>
<dbReference type="EC" id="2.4.1.4" evidence="2"/>
<dbReference type="EMBL" id="JAFBBZ010000001">
    <property type="protein sequence ID" value="MBM7508629.1"/>
    <property type="molecule type" value="Genomic_DNA"/>
</dbReference>